<evidence type="ECO:0000313" key="2">
    <source>
        <dbReference type="EMBL" id="KAK7036110.1"/>
    </source>
</evidence>
<keyword evidence="3" id="KW-1185">Reference proteome</keyword>
<gene>
    <name evidence="2" type="ORF">R3P38DRAFT_3183909</name>
</gene>
<comment type="caution">
    <text evidence="2">The sequence shown here is derived from an EMBL/GenBank/DDBJ whole genome shotgun (WGS) entry which is preliminary data.</text>
</comment>
<sequence>MNDATVQLFSTQTNRIRFLNEPPSTDGVQMTISKFAVADPEDSKEGAGPRKTAQEYENA</sequence>
<name>A0AAW0CBZ0_9AGAR</name>
<proteinExistence type="predicted"/>
<evidence type="ECO:0000313" key="3">
    <source>
        <dbReference type="Proteomes" id="UP001362999"/>
    </source>
</evidence>
<feature type="compositionally biased region" description="Basic and acidic residues" evidence="1">
    <location>
        <begin position="41"/>
        <end position="59"/>
    </location>
</feature>
<feature type="region of interest" description="Disordered" evidence="1">
    <location>
        <begin position="37"/>
        <end position="59"/>
    </location>
</feature>
<dbReference type="Proteomes" id="UP001362999">
    <property type="component" value="Unassembled WGS sequence"/>
</dbReference>
<reference evidence="2 3" key="1">
    <citation type="journal article" date="2024" name="J Genomics">
        <title>Draft genome sequencing and assembly of Favolaschia claudopus CIRM-BRFM 2984 isolated from oak limbs.</title>
        <authorList>
            <person name="Navarro D."/>
            <person name="Drula E."/>
            <person name="Chaduli D."/>
            <person name="Cazenave R."/>
            <person name="Ahrendt S."/>
            <person name="Wang J."/>
            <person name="Lipzen A."/>
            <person name="Daum C."/>
            <person name="Barry K."/>
            <person name="Grigoriev I.V."/>
            <person name="Favel A."/>
            <person name="Rosso M.N."/>
            <person name="Martin F."/>
        </authorList>
    </citation>
    <scope>NUCLEOTIDE SEQUENCE [LARGE SCALE GENOMIC DNA]</scope>
    <source>
        <strain evidence="2 3">CIRM-BRFM 2984</strain>
    </source>
</reference>
<protein>
    <submittedName>
        <fullName evidence="2">Uncharacterized protein</fullName>
    </submittedName>
</protein>
<accession>A0AAW0CBZ0</accession>
<dbReference type="EMBL" id="JAWWNJ010000019">
    <property type="protein sequence ID" value="KAK7036110.1"/>
    <property type="molecule type" value="Genomic_DNA"/>
</dbReference>
<organism evidence="2 3">
    <name type="scientific">Favolaschia claudopus</name>
    <dbReference type="NCBI Taxonomy" id="2862362"/>
    <lineage>
        <taxon>Eukaryota</taxon>
        <taxon>Fungi</taxon>
        <taxon>Dikarya</taxon>
        <taxon>Basidiomycota</taxon>
        <taxon>Agaricomycotina</taxon>
        <taxon>Agaricomycetes</taxon>
        <taxon>Agaricomycetidae</taxon>
        <taxon>Agaricales</taxon>
        <taxon>Marasmiineae</taxon>
        <taxon>Mycenaceae</taxon>
        <taxon>Favolaschia</taxon>
    </lineage>
</organism>
<evidence type="ECO:0000256" key="1">
    <source>
        <dbReference type="SAM" id="MobiDB-lite"/>
    </source>
</evidence>
<dbReference type="AlphaFoldDB" id="A0AAW0CBZ0"/>